<accession>C5EXW1</accession>
<protein>
    <submittedName>
        <fullName evidence="1">Uncharacterized protein</fullName>
    </submittedName>
</protein>
<gene>
    <name evidence="1" type="ORF">HPMG_00188</name>
</gene>
<reference evidence="2" key="1">
    <citation type="journal article" date="2014" name="Genome Announc.">
        <title>Draft genome sequences of six enterohepatic helicobacter species isolated from humans and one from rhesus macaques.</title>
        <authorList>
            <person name="Shen Z."/>
            <person name="Sheh A."/>
            <person name="Young S.K."/>
            <person name="Abouelliel A."/>
            <person name="Ward D.V."/>
            <person name="Earl A.M."/>
            <person name="Fox J.G."/>
        </authorList>
    </citation>
    <scope>NUCLEOTIDE SEQUENCE [LARGE SCALE GENOMIC DNA]</scope>
    <source>
        <strain evidence="2">MIT 98-5489</strain>
    </source>
</reference>
<dbReference type="EMBL" id="DS990441">
    <property type="protein sequence ID" value="EEQ62731.1"/>
    <property type="molecule type" value="Genomic_DNA"/>
</dbReference>
<evidence type="ECO:0000313" key="1">
    <source>
        <dbReference type="EMBL" id="EEQ62731.1"/>
    </source>
</evidence>
<dbReference type="HOGENOM" id="CLU_2954218_0_0_7"/>
<dbReference type="AlphaFoldDB" id="C5EXW1"/>
<sequence length="59" mass="6937">MFGLEINFHKQTLCLLRFSCESLKWVIYTNQKKLKNNPKPPNNLVKISKLGINIKYLDT</sequence>
<name>C5EXW1_9HELI</name>
<organism evidence="1 2">
    <name type="scientific">Helicobacter pullorum MIT 98-5489</name>
    <dbReference type="NCBI Taxonomy" id="537972"/>
    <lineage>
        <taxon>Bacteria</taxon>
        <taxon>Pseudomonadati</taxon>
        <taxon>Campylobacterota</taxon>
        <taxon>Epsilonproteobacteria</taxon>
        <taxon>Campylobacterales</taxon>
        <taxon>Helicobacteraceae</taxon>
        <taxon>Helicobacter</taxon>
    </lineage>
</organism>
<keyword evidence="2" id="KW-1185">Reference proteome</keyword>
<evidence type="ECO:0000313" key="2">
    <source>
        <dbReference type="Proteomes" id="UP000003953"/>
    </source>
</evidence>
<dbReference type="Proteomes" id="UP000003953">
    <property type="component" value="Unassembled WGS sequence"/>
</dbReference>
<proteinExistence type="predicted"/>